<feature type="non-terminal residue" evidence="1">
    <location>
        <position position="212"/>
    </location>
</feature>
<dbReference type="EMBL" id="KK116826">
    <property type="protein sequence ID" value="KFM68878.1"/>
    <property type="molecule type" value="Genomic_DNA"/>
</dbReference>
<dbReference type="OrthoDB" id="6611281at2759"/>
<sequence>MVVHRNEIHNANTEKLQRIYQKDPPSKSSIFQWKKNFLETGSISGEKRSGSPCTSDFDVEHVRETFLHNPRRSVRSAARELDMPISTVYKVIKKILRLCAYKVQIIQILEPDDRPRRMAFATDMLRRIEDDAEFLKCIMFSDEASFHLSAIVNRHNVCIWGSVNPHEYREAQRDSPKSRYLRNRAESRKPKRFEDYIMVDKIFVADSEEPSS</sequence>
<evidence type="ECO:0000313" key="2">
    <source>
        <dbReference type="Proteomes" id="UP000054359"/>
    </source>
</evidence>
<evidence type="ECO:0008006" key="3">
    <source>
        <dbReference type="Google" id="ProtNLM"/>
    </source>
</evidence>
<dbReference type="InterPro" id="IPR036397">
    <property type="entry name" value="RNaseH_sf"/>
</dbReference>
<dbReference type="OMA" id="EIHNANT"/>
<protein>
    <recommendedName>
        <fullName evidence="3">DUF4817 domain-containing protein</fullName>
    </recommendedName>
</protein>
<dbReference type="Proteomes" id="UP000054359">
    <property type="component" value="Unassembled WGS sequence"/>
</dbReference>
<dbReference type="AlphaFoldDB" id="A0A087TUT9"/>
<dbReference type="STRING" id="407821.A0A087TUT9"/>
<organism evidence="1 2">
    <name type="scientific">Stegodyphus mimosarum</name>
    <name type="common">African social velvet spider</name>
    <dbReference type="NCBI Taxonomy" id="407821"/>
    <lineage>
        <taxon>Eukaryota</taxon>
        <taxon>Metazoa</taxon>
        <taxon>Ecdysozoa</taxon>
        <taxon>Arthropoda</taxon>
        <taxon>Chelicerata</taxon>
        <taxon>Arachnida</taxon>
        <taxon>Araneae</taxon>
        <taxon>Araneomorphae</taxon>
        <taxon>Entelegynae</taxon>
        <taxon>Eresoidea</taxon>
        <taxon>Eresidae</taxon>
        <taxon>Stegodyphus</taxon>
    </lineage>
</organism>
<evidence type="ECO:0000313" key="1">
    <source>
        <dbReference type="EMBL" id="KFM68878.1"/>
    </source>
</evidence>
<proteinExistence type="predicted"/>
<gene>
    <name evidence="1" type="ORF">X975_02434</name>
</gene>
<dbReference type="Gene3D" id="3.30.420.10">
    <property type="entry name" value="Ribonuclease H-like superfamily/Ribonuclease H"/>
    <property type="match status" value="1"/>
</dbReference>
<keyword evidence="2" id="KW-1185">Reference proteome</keyword>
<dbReference type="PANTHER" id="PTHR47326:SF1">
    <property type="entry name" value="HTH PSQ-TYPE DOMAIN-CONTAINING PROTEIN"/>
    <property type="match status" value="1"/>
</dbReference>
<name>A0A087TUT9_STEMI</name>
<reference evidence="1 2" key="1">
    <citation type="submission" date="2013-11" db="EMBL/GenBank/DDBJ databases">
        <title>Genome sequencing of Stegodyphus mimosarum.</title>
        <authorList>
            <person name="Bechsgaard J."/>
        </authorList>
    </citation>
    <scope>NUCLEOTIDE SEQUENCE [LARGE SCALE GENOMIC DNA]</scope>
</reference>
<accession>A0A087TUT9</accession>
<dbReference type="GO" id="GO:0003676">
    <property type="term" value="F:nucleic acid binding"/>
    <property type="evidence" value="ECO:0007669"/>
    <property type="project" value="InterPro"/>
</dbReference>
<dbReference type="PANTHER" id="PTHR47326">
    <property type="entry name" value="TRANSPOSABLE ELEMENT TC3 TRANSPOSASE-LIKE PROTEIN"/>
    <property type="match status" value="1"/>
</dbReference>